<dbReference type="SUPFAM" id="SSF102198">
    <property type="entry name" value="Putative cyclase"/>
    <property type="match status" value="1"/>
</dbReference>
<dbReference type="Proteomes" id="UP000306631">
    <property type="component" value="Unassembled WGS sequence"/>
</dbReference>
<evidence type="ECO:0000313" key="3">
    <source>
        <dbReference type="EMBL" id="TGY31861.1"/>
    </source>
</evidence>
<dbReference type="OrthoDB" id="7067800at2"/>
<gene>
    <name evidence="3" type="ORF">E5352_18000</name>
</gene>
<sequence length="342" mass="37083">MSLHPLAAALGLLLGALALPAGAHPSVPTERVPSGQQVGISPWGPTDEIGRLNLITDASRAAILSRVTGGKVYDLATDYYVGMPSWQDAGDPHYQFWMTHTPQGTVIDDPMGVGETMNSTRSYTGTAFSMYSHTGTHIDALNHFGIHGRIWNGFEASRHLGDRGWKVTGVEKFPPLVARGVLIDVAGAKGVAMLPDNYRVTRQDLQQALRRQKIDLRQGDIVLIRTGRMQLFDQPRAYMANPPGMSLDAARFLVEDGGAMVVGADNLSFETFPSEVADDYVPLHTYLLAQQGAPIIELVALDALARDRVYEFAFIGGPLKIRGGDAAPLRPVALPVRPDEIH</sequence>
<dbReference type="EMBL" id="SRYW01000022">
    <property type="protein sequence ID" value="TGY31861.1"/>
    <property type="molecule type" value="Genomic_DNA"/>
</dbReference>
<dbReference type="InterPro" id="IPR037175">
    <property type="entry name" value="KFase_sf"/>
</dbReference>
<organism evidence="3 4">
    <name type="scientific">Stenotrophomonas maltophilia</name>
    <name type="common">Pseudomonas maltophilia</name>
    <name type="synonym">Xanthomonas maltophilia</name>
    <dbReference type="NCBI Taxonomy" id="40324"/>
    <lineage>
        <taxon>Bacteria</taxon>
        <taxon>Pseudomonadati</taxon>
        <taxon>Pseudomonadota</taxon>
        <taxon>Gammaproteobacteria</taxon>
        <taxon>Lysobacterales</taxon>
        <taxon>Lysobacteraceae</taxon>
        <taxon>Stenotrophomonas</taxon>
        <taxon>Stenotrophomonas maltophilia group</taxon>
    </lineage>
</organism>
<dbReference type="GO" id="GO:0004061">
    <property type="term" value="F:arylformamidase activity"/>
    <property type="evidence" value="ECO:0007669"/>
    <property type="project" value="InterPro"/>
</dbReference>
<keyword evidence="2" id="KW-0732">Signal</keyword>
<evidence type="ECO:0000256" key="1">
    <source>
        <dbReference type="SAM" id="MobiDB-lite"/>
    </source>
</evidence>
<comment type="caution">
    <text evidence="3">The sequence shown here is derived from an EMBL/GenBank/DDBJ whole genome shotgun (WGS) entry which is preliminary data.</text>
</comment>
<feature type="chain" id="PRO_5020584033" evidence="2">
    <location>
        <begin position="24"/>
        <end position="342"/>
    </location>
</feature>
<feature type="signal peptide" evidence="2">
    <location>
        <begin position="1"/>
        <end position="23"/>
    </location>
</feature>
<dbReference type="RefSeq" id="WP_017356861.1">
    <property type="nucleotide sequence ID" value="NZ_SRYW01000022.1"/>
</dbReference>
<dbReference type="Pfam" id="PF04199">
    <property type="entry name" value="Cyclase"/>
    <property type="match status" value="1"/>
</dbReference>
<name>A0A4S2CTV3_STEMA</name>
<dbReference type="AlphaFoldDB" id="A0A4S2CTV3"/>
<feature type="region of interest" description="Disordered" evidence="1">
    <location>
        <begin position="24"/>
        <end position="43"/>
    </location>
</feature>
<proteinExistence type="predicted"/>
<dbReference type="InterPro" id="IPR007325">
    <property type="entry name" value="KFase/CYL"/>
</dbReference>
<reference evidence="3 4" key="1">
    <citation type="submission" date="2019-04" db="EMBL/GenBank/DDBJ databases">
        <title>Microbes associate with the intestines of laboratory mice.</title>
        <authorList>
            <person name="Navarre W."/>
            <person name="Wong E."/>
            <person name="Huang K."/>
            <person name="Tropini C."/>
            <person name="Ng K."/>
            <person name="Yu B."/>
        </authorList>
    </citation>
    <scope>NUCLEOTIDE SEQUENCE [LARGE SCALE GENOMIC DNA]</scope>
    <source>
        <strain evidence="3 4">NM62_B4-13</strain>
    </source>
</reference>
<evidence type="ECO:0000313" key="4">
    <source>
        <dbReference type="Proteomes" id="UP000306631"/>
    </source>
</evidence>
<accession>A0A4S2CTV3</accession>
<protein>
    <submittedName>
        <fullName evidence="3">Cyclase family protein</fullName>
    </submittedName>
</protein>
<dbReference type="PANTHER" id="PTHR34861:SF10">
    <property type="entry name" value="CYCLASE"/>
    <property type="match status" value="1"/>
</dbReference>
<dbReference type="PANTHER" id="PTHR34861">
    <property type="match status" value="1"/>
</dbReference>
<dbReference type="Gene3D" id="3.50.30.50">
    <property type="entry name" value="Putative cyclase"/>
    <property type="match status" value="1"/>
</dbReference>
<evidence type="ECO:0000256" key="2">
    <source>
        <dbReference type="SAM" id="SignalP"/>
    </source>
</evidence>
<dbReference type="GO" id="GO:0019441">
    <property type="term" value="P:L-tryptophan catabolic process to kynurenine"/>
    <property type="evidence" value="ECO:0007669"/>
    <property type="project" value="InterPro"/>
</dbReference>